<evidence type="ECO:0000256" key="13">
    <source>
        <dbReference type="ARBA" id="ARBA00023136"/>
    </source>
</evidence>
<accession>A0A917XWE9</accession>
<keyword evidence="18" id="KW-1185">Reference proteome</keyword>
<dbReference type="PANTHER" id="PTHR45528">
    <property type="entry name" value="SENSOR HISTIDINE KINASE CPXA"/>
    <property type="match status" value="1"/>
</dbReference>
<comment type="caution">
    <text evidence="17">The sequence shown here is derived from an EMBL/GenBank/DDBJ whole genome shotgun (WGS) entry which is preliminary data.</text>
</comment>
<dbReference type="InterPro" id="IPR050398">
    <property type="entry name" value="HssS/ArlS-like"/>
</dbReference>
<dbReference type="InterPro" id="IPR036097">
    <property type="entry name" value="HisK_dim/P_sf"/>
</dbReference>
<keyword evidence="6" id="KW-0808">Transferase</keyword>
<feature type="transmembrane region" description="Helical" evidence="14">
    <location>
        <begin position="386"/>
        <end position="409"/>
    </location>
</feature>
<evidence type="ECO:0000256" key="7">
    <source>
        <dbReference type="ARBA" id="ARBA00022692"/>
    </source>
</evidence>
<gene>
    <name evidence="17" type="ORF">GCM10007971_12280</name>
</gene>
<evidence type="ECO:0000259" key="15">
    <source>
        <dbReference type="PROSITE" id="PS50109"/>
    </source>
</evidence>
<dbReference type="InterPro" id="IPR005467">
    <property type="entry name" value="His_kinase_dom"/>
</dbReference>
<evidence type="ECO:0000313" key="17">
    <source>
        <dbReference type="EMBL" id="GGN54491.1"/>
    </source>
</evidence>
<evidence type="ECO:0000313" key="18">
    <source>
        <dbReference type="Proteomes" id="UP000624041"/>
    </source>
</evidence>
<evidence type="ECO:0000256" key="5">
    <source>
        <dbReference type="ARBA" id="ARBA00022553"/>
    </source>
</evidence>
<feature type="transmembrane region" description="Helical" evidence="14">
    <location>
        <begin position="252"/>
        <end position="274"/>
    </location>
</feature>
<keyword evidence="7 14" id="KW-0812">Transmembrane</keyword>
<sequence length="691" mass="79976">MKKFSHTNVTKFIVFVLMIACLTGAITSAINLVKMPYYNYSLVNKNYYQSYDYAEQSSSLVRDIADVLTIYKNEEHILKGETIDKSTWNNIEEELFYDYMDHVHSDFRNTETSATEEEQYEKFEQEYNEEITLGREQLIQRELREYHQLLQRLENRKAPLYYVTDGNQVYTNTTMKDKKQFEALPAYFIFEDYKIEAYPEEVQESDYLEWVTEPIEQLNQENTVVYLAYTEEFLNPAIEEWNKTSEEASQQLYQLILFISGFLFLFIYLALVIGRKSFQDKEIHFHFVDKMFTDINVIIVAAFILLFFVLAEFLYNVDQQMILLISIPIAIIVFVLILSLVKHIKNRTLFKHTLIFQIILIIVQWINNIYRSGKTGMKTVLIVVGYPILIALTFFMFPVTIGVAAWFAYKKVKEFQAIQDGVAEIKTGNLHHPIDVTSKGEFATLAKNINTITDGLKNAVNNELKSERLKTELITNVSHDIRTPLTSIITYVDLLKQTEDPIIAKGFVEILDQKSKRLKSLTDNLFDAAKASSGNVPVELEKIDVNSLITQGIGELTDKIEANNLQFKVNHPEDKIYVKADGRLLWRSIENLFSNIFNYALEGSRVYIDITDRDDKIQMTFKNISAAELNMTADELMERFKRGDESRSTEGSGLGLSIARSLIELQKGDFSIHIDGDLFKVIIKLPKYLEK</sequence>
<dbReference type="InterPro" id="IPR003660">
    <property type="entry name" value="HAMP_dom"/>
</dbReference>
<reference evidence="17" key="2">
    <citation type="submission" date="2020-09" db="EMBL/GenBank/DDBJ databases">
        <authorList>
            <person name="Sun Q."/>
            <person name="Ohkuma M."/>
        </authorList>
    </citation>
    <scope>NUCLEOTIDE SEQUENCE</scope>
    <source>
        <strain evidence="17">JCM 17251</strain>
    </source>
</reference>
<keyword evidence="4" id="KW-1003">Cell membrane</keyword>
<evidence type="ECO:0000256" key="9">
    <source>
        <dbReference type="ARBA" id="ARBA00022777"/>
    </source>
</evidence>
<evidence type="ECO:0000256" key="10">
    <source>
        <dbReference type="ARBA" id="ARBA00022840"/>
    </source>
</evidence>
<feature type="transmembrane region" description="Helical" evidence="14">
    <location>
        <begin position="12"/>
        <end position="33"/>
    </location>
</feature>
<protein>
    <recommendedName>
        <fullName evidence="3">histidine kinase</fullName>
        <ecNumber evidence="3">2.7.13.3</ecNumber>
    </recommendedName>
</protein>
<dbReference type="Gene3D" id="1.10.287.130">
    <property type="match status" value="1"/>
</dbReference>
<evidence type="ECO:0000256" key="3">
    <source>
        <dbReference type="ARBA" id="ARBA00012438"/>
    </source>
</evidence>
<keyword evidence="12" id="KW-0902">Two-component regulatory system</keyword>
<dbReference type="EC" id="2.7.13.3" evidence="3"/>
<feature type="domain" description="HAMP" evidence="16">
    <location>
        <begin position="416"/>
        <end position="461"/>
    </location>
</feature>
<dbReference type="CDD" id="cd00082">
    <property type="entry name" value="HisKA"/>
    <property type="match status" value="1"/>
</dbReference>
<name>A0A917XWE9_9BACI</name>
<dbReference type="Pfam" id="PF02518">
    <property type="entry name" value="HATPase_c"/>
    <property type="match status" value="1"/>
</dbReference>
<dbReference type="InterPro" id="IPR003661">
    <property type="entry name" value="HisK_dim/P_dom"/>
</dbReference>
<feature type="transmembrane region" description="Helical" evidence="14">
    <location>
        <begin position="321"/>
        <end position="341"/>
    </location>
</feature>
<comment type="catalytic activity">
    <reaction evidence="1">
        <text>ATP + protein L-histidine = ADP + protein N-phospho-L-histidine.</text>
        <dbReference type="EC" id="2.7.13.3"/>
    </reaction>
</comment>
<dbReference type="SMART" id="SM00388">
    <property type="entry name" value="HisKA"/>
    <property type="match status" value="1"/>
</dbReference>
<dbReference type="Pfam" id="PF00512">
    <property type="entry name" value="HisKA"/>
    <property type="match status" value="1"/>
</dbReference>
<keyword evidence="10" id="KW-0067">ATP-binding</keyword>
<dbReference type="Gene3D" id="6.10.340.10">
    <property type="match status" value="1"/>
</dbReference>
<evidence type="ECO:0000259" key="16">
    <source>
        <dbReference type="PROSITE" id="PS50885"/>
    </source>
</evidence>
<dbReference type="InterPro" id="IPR003594">
    <property type="entry name" value="HATPase_dom"/>
</dbReference>
<evidence type="ECO:0000256" key="8">
    <source>
        <dbReference type="ARBA" id="ARBA00022741"/>
    </source>
</evidence>
<dbReference type="InterPro" id="IPR036890">
    <property type="entry name" value="HATPase_C_sf"/>
</dbReference>
<feature type="domain" description="Histidine kinase" evidence="15">
    <location>
        <begin position="476"/>
        <end position="689"/>
    </location>
</feature>
<dbReference type="PANTHER" id="PTHR45528:SF1">
    <property type="entry name" value="SENSOR HISTIDINE KINASE CPXA"/>
    <property type="match status" value="1"/>
</dbReference>
<dbReference type="AlphaFoldDB" id="A0A917XWE9"/>
<keyword evidence="9 17" id="KW-0418">Kinase</keyword>
<proteinExistence type="predicted"/>
<keyword evidence="13 14" id="KW-0472">Membrane</keyword>
<keyword evidence="8" id="KW-0547">Nucleotide-binding</keyword>
<organism evidence="17 18">
    <name type="scientific">Oceanobacillus indicireducens</name>
    <dbReference type="NCBI Taxonomy" id="1004261"/>
    <lineage>
        <taxon>Bacteria</taxon>
        <taxon>Bacillati</taxon>
        <taxon>Bacillota</taxon>
        <taxon>Bacilli</taxon>
        <taxon>Bacillales</taxon>
        <taxon>Bacillaceae</taxon>
        <taxon>Oceanobacillus</taxon>
    </lineage>
</organism>
<dbReference type="GO" id="GO:0005524">
    <property type="term" value="F:ATP binding"/>
    <property type="evidence" value="ECO:0007669"/>
    <property type="project" value="UniProtKB-KW"/>
</dbReference>
<dbReference type="CDD" id="cd06225">
    <property type="entry name" value="HAMP"/>
    <property type="match status" value="1"/>
</dbReference>
<keyword evidence="5" id="KW-0597">Phosphoprotein</keyword>
<evidence type="ECO:0000256" key="11">
    <source>
        <dbReference type="ARBA" id="ARBA00022989"/>
    </source>
</evidence>
<dbReference type="EMBL" id="BMOS01000006">
    <property type="protein sequence ID" value="GGN54491.1"/>
    <property type="molecule type" value="Genomic_DNA"/>
</dbReference>
<dbReference type="GO" id="GO:0005886">
    <property type="term" value="C:plasma membrane"/>
    <property type="evidence" value="ECO:0007669"/>
    <property type="project" value="UniProtKB-SubCell"/>
</dbReference>
<keyword evidence="11 14" id="KW-1133">Transmembrane helix</keyword>
<dbReference type="SUPFAM" id="SSF47384">
    <property type="entry name" value="Homodimeric domain of signal transducing histidine kinase"/>
    <property type="match status" value="1"/>
</dbReference>
<evidence type="ECO:0000256" key="2">
    <source>
        <dbReference type="ARBA" id="ARBA00004651"/>
    </source>
</evidence>
<evidence type="ECO:0000256" key="1">
    <source>
        <dbReference type="ARBA" id="ARBA00000085"/>
    </source>
</evidence>
<dbReference type="GO" id="GO:0000155">
    <property type="term" value="F:phosphorelay sensor kinase activity"/>
    <property type="evidence" value="ECO:0007669"/>
    <property type="project" value="InterPro"/>
</dbReference>
<dbReference type="RefSeq" id="WP_229782590.1">
    <property type="nucleotide sequence ID" value="NZ_BMOS01000006.1"/>
</dbReference>
<comment type="subcellular location">
    <subcellularLocation>
        <location evidence="2">Cell membrane</location>
        <topology evidence="2">Multi-pass membrane protein</topology>
    </subcellularLocation>
</comment>
<dbReference type="Proteomes" id="UP000624041">
    <property type="component" value="Unassembled WGS sequence"/>
</dbReference>
<evidence type="ECO:0000256" key="6">
    <source>
        <dbReference type="ARBA" id="ARBA00022679"/>
    </source>
</evidence>
<evidence type="ECO:0000256" key="14">
    <source>
        <dbReference type="SAM" id="Phobius"/>
    </source>
</evidence>
<feature type="transmembrane region" description="Helical" evidence="14">
    <location>
        <begin position="295"/>
        <end position="315"/>
    </location>
</feature>
<dbReference type="PROSITE" id="PS50885">
    <property type="entry name" value="HAMP"/>
    <property type="match status" value="1"/>
</dbReference>
<dbReference type="Gene3D" id="3.30.565.10">
    <property type="entry name" value="Histidine kinase-like ATPase, C-terminal domain"/>
    <property type="match status" value="1"/>
</dbReference>
<dbReference type="PROSITE" id="PS50109">
    <property type="entry name" value="HIS_KIN"/>
    <property type="match status" value="1"/>
</dbReference>
<evidence type="ECO:0000256" key="12">
    <source>
        <dbReference type="ARBA" id="ARBA00023012"/>
    </source>
</evidence>
<dbReference type="SUPFAM" id="SSF55874">
    <property type="entry name" value="ATPase domain of HSP90 chaperone/DNA topoisomerase II/histidine kinase"/>
    <property type="match status" value="1"/>
</dbReference>
<reference evidence="17" key="1">
    <citation type="journal article" date="2014" name="Int. J. Syst. Evol. Microbiol.">
        <title>Complete genome sequence of Corynebacterium casei LMG S-19264T (=DSM 44701T), isolated from a smear-ripened cheese.</title>
        <authorList>
            <consortium name="US DOE Joint Genome Institute (JGI-PGF)"/>
            <person name="Walter F."/>
            <person name="Albersmeier A."/>
            <person name="Kalinowski J."/>
            <person name="Ruckert C."/>
        </authorList>
    </citation>
    <scope>NUCLEOTIDE SEQUENCE</scope>
    <source>
        <strain evidence="17">JCM 17251</strain>
    </source>
</reference>
<dbReference type="SMART" id="SM00387">
    <property type="entry name" value="HATPase_c"/>
    <property type="match status" value="1"/>
</dbReference>
<evidence type="ECO:0000256" key="4">
    <source>
        <dbReference type="ARBA" id="ARBA00022475"/>
    </source>
</evidence>
<feature type="transmembrane region" description="Helical" evidence="14">
    <location>
        <begin position="348"/>
        <end position="366"/>
    </location>
</feature>